<feature type="compositionally biased region" description="Polar residues" evidence="1">
    <location>
        <begin position="244"/>
        <end position="253"/>
    </location>
</feature>
<protein>
    <submittedName>
        <fullName evidence="3">Uncharacterized protein</fullName>
    </submittedName>
</protein>
<feature type="transmembrane region" description="Helical" evidence="2">
    <location>
        <begin position="12"/>
        <end position="32"/>
    </location>
</feature>
<keyword evidence="2" id="KW-1133">Transmembrane helix</keyword>
<gene>
    <name evidence="3" type="ORF">RFI_09273</name>
</gene>
<evidence type="ECO:0000313" key="3">
    <source>
        <dbReference type="EMBL" id="ETO27859.1"/>
    </source>
</evidence>
<comment type="caution">
    <text evidence="3">The sequence shown here is derived from an EMBL/GenBank/DDBJ whole genome shotgun (WGS) entry which is preliminary data.</text>
</comment>
<evidence type="ECO:0000256" key="1">
    <source>
        <dbReference type="SAM" id="MobiDB-lite"/>
    </source>
</evidence>
<feature type="compositionally biased region" description="Acidic residues" evidence="1">
    <location>
        <begin position="255"/>
        <end position="270"/>
    </location>
</feature>
<feature type="compositionally biased region" description="Basic and acidic residues" evidence="1">
    <location>
        <begin position="271"/>
        <end position="285"/>
    </location>
</feature>
<reference evidence="3 4" key="1">
    <citation type="journal article" date="2013" name="Curr. Biol.">
        <title>The Genome of the Foraminiferan Reticulomyxa filosa.</title>
        <authorList>
            <person name="Glockner G."/>
            <person name="Hulsmann N."/>
            <person name="Schleicher M."/>
            <person name="Noegel A.A."/>
            <person name="Eichinger L."/>
            <person name="Gallinger C."/>
            <person name="Pawlowski J."/>
            <person name="Sierra R."/>
            <person name="Euteneuer U."/>
            <person name="Pillet L."/>
            <person name="Moustafa A."/>
            <person name="Platzer M."/>
            <person name="Groth M."/>
            <person name="Szafranski K."/>
            <person name="Schliwa M."/>
        </authorList>
    </citation>
    <scope>NUCLEOTIDE SEQUENCE [LARGE SCALE GENOMIC DNA]</scope>
</reference>
<accession>X6NQ77</accession>
<dbReference type="EMBL" id="ASPP01006995">
    <property type="protein sequence ID" value="ETO27859.1"/>
    <property type="molecule type" value="Genomic_DNA"/>
</dbReference>
<dbReference type="Proteomes" id="UP000023152">
    <property type="component" value="Unassembled WGS sequence"/>
</dbReference>
<evidence type="ECO:0000256" key="2">
    <source>
        <dbReference type="SAM" id="Phobius"/>
    </source>
</evidence>
<keyword evidence="2" id="KW-0472">Membrane</keyword>
<feature type="region of interest" description="Disordered" evidence="1">
    <location>
        <begin position="72"/>
        <end position="102"/>
    </location>
</feature>
<proteinExistence type="predicted"/>
<feature type="non-terminal residue" evidence="3">
    <location>
        <position position="285"/>
    </location>
</feature>
<organism evidence="3 4">
    <name type="scientific">Reticulomyxa filosa</name>
    <dbReference type="NCBI Taxonomy" id="46433"/>
    <lineage>
        <taxon>Eukaryota</taxon>
        <taxon>Sar</taxon>
        <taxon>Rhizaria</taxon>
        <taxon>Retaria</taxon>
        <taxon>Foraminifera</taxon>
        <taxon>Monothalamids</taxon>
        <taxon>Reticulomyxidae</taxon>
        <taxon>Reticulomyxa</taxon>
    </lineage>
</organism>
<evidence type="ECO:0000313" key="4">
    <source>
        <dbReference type="Proteomes" id="UP000023152"/>
    </source>
</evidence>
<feature type="region of interest" description="Disordered" evidence="1">
    <location>
        <begin position="241"/>
        <end position="285"/>
    </location>
</feature>
<dbReference type="AlphaFoldDB" id="X6NQ77"/>
<name>X6NQ77_RETFI</name>
<keyword evidence="4" id="KW-1185">Reference proteome</keyword>
<sequence length="285" mass="31532">MASGSLTPTHGNYVYVYVCMFLFCCCCCCCWIQQNESWFSTTDKSLIMQNFSPVSIVSVDPHTPRQLLDKADSAVQKDKPPPSNPTTHASASRPAPITKAKPPPAIQKVCFLNKIKSKKKMDSGDGNIRNFMDTQGTTDTCESSFGLDDVFRTPYGDENDNTPWIMSSPEEDFFAIQAFYNLVEESLQARPFLPSDLAAAGGDMASRPQIVSRALHQPLLSPLHGNKRLLKRYEITVTPLSAAPNKSLQTPPNQEGEEGEEEDGDDEEETHAETLEHTKESDPPI</sequence>
<keyword evidence="2" id="KW-0812">Transmembrane</keyword>